<feature type="domain" description="Capsular polysaccharide assembling protein CapF C-terminal" evidence="2">
    <location>
        <begin position="256"/>
        <end position="365"/>
    </location>
</feature>
<dbReference type="Proteomes" id="UP001303902">
    <property type="component" value="Chromosome"/>
</dbReference>
<dbReference type="InterPro" id="IPR029303">
    <property type="entry name" value="CapF_C"/>
</dbReference>
<feature type="domain" description="NAD-dependent epimerase/dehydratase" evidence="1">
    <location>
        <begin position="3"/>
        <end position="188"/>
    </location>
</feature>
<dbReference type="InterPro" id="IPR050177">
    <property type="entry name" value="Lipid_A_modif_metabolic_enz"/>
</dbReference>
<proteinExistence type="predicted"/>
<dbReference type="PANTHER" id="PTHR43245:SF55">
    <property type="entry name" value="NAD(P)-BINDING DOMAIN-CONTAINING PROTEIN"/>
    <property type="match status" value="1"/>
</dbReference>
<dbReference type="PANTHER" id="PTHR43245">
    <property type="entry name" value="BIFUNCTIONAL POLYMYXIN RESISTANCE PROTEIN ARNA"/>
    <property type="match status" value="1"/>
</dbReference>
<organism evidence="3 4">
    <name type="scientific">Sporosarcina oncorhynchi</name>
    <dbReference type="NCBI Taxonomy" id="3056444"/>
    <lineage>
        <taxon>Bacteria</taxon>
        <taxon>Bacillati</taxon>
        <taxon>Bacillota</taxon>
        <taxon>Bacilli</taxon>
        <taxon>Bacillales</taxon>
        <taxon>Caryophanaceae</taxon>
        <taxon>Sporosarcina</taxon>
    </lineage>
</organism>
<keyword evidence="4" id="KW-1185">Reference proteome</keyword>
<dbReference type="Gene3D" id="2.60.120.10">
    <property type="entry name" value="Jelly Rolls"/>
    <property type="match status" value="1"/>
</dbReference>
<evidence type="ECO:0000259" key="2">
    <source>
        <dbReference type="Pfam" id="PF14667"/>
    </source>
</evidence>
<dbReference type="InterPro" id="IPR036291">
    <property type="entry name" value="NAD(P)-bd_dom_sf"/>
</dbReference>
<evidence type="ECO:0000313" key="3">
    <source>
        <dbReference type="EMBL" id="WOV86472.1"/>
    </source>
</evidence>
<reference evidence="3 4" key="1">
    <citation type="submission" date="2023-06" db="EMBL/GenBank/DDBJ databases">
        <title>Sporosarcina sp. nov., isolated from Korean tranditional fermented seafood 'Jeotgal'.</title>
        <authorList>
            <person name="Yang A.I."/>
            <person name="Shin N.-R."/>
        </authorList>
    </citation>
    <scope>NUCLEOTIDE SEQUENCE [LARGE SCALE GENOMIC DNA]</scope>
    <source>
        <strain evidence="3 4">T2O-4</strain>
    </source>
</reference>
<dbReference type="Pfam" id="PF01370">
    <property type="entry name" value="Epimerase"/>
    <property type="match status" value="1"/>
</dbReference>
<sequence length="369" mass="42567">MKILITGATGFLGKNVAAQLRNMGYQDIYAYTRESTMEDLEHYTKECEFVFHFAGVNRTTNTEDFKIDNSGLTESLVRLLQTNGNKAPILFSSSIQVNNNSPYAESKRFSEMLLHSHSEINKSSVLIYRLPNLFGKWSKPNYNSVVSTFCYNIARGKPIHIHDEERIVTLNYIDDVVGEFISALNYIKDEKCDYYVVPKTYRISLQKLADKIKEFKRNRETLIMPSLASGFDRALYATYLSYIENDKFSYQLKKQTDERGWLAEFIKSESMGQFFISKTGKGITRGNHWHHTKVEKFLVIKGEAIIKFRQVGIDQNIEYKVIGEKPEVVDVPAGYAHSIENIGEDELITLFWASEIFNPEKTDTYYMEV</sequence>
<evidence type="ECO:0000313" key="4">
    <source>
        <dbReference type="Proteomes" id="UP001303902"/>
    </source>
</evidence>
<protein>
    <submittedName>
        <fullName evidence="3">NAD-dependent epimerase/dehydratase family protein</fullName>
    </submittedName>
</protein>
<dbReference type="CDD" id="cd07007">
    <property type="entry name" value="cupin_CapF-like_C"/>
    <property type="match status" value="1"/>
</dbReference>
<gene>
    <name evidence="3" type="ORF">QWT69_11160</name>
</gene>
<accession>A0ABZ0L4B3</accession>
<dbReference type="Gene3D" id="3.40.50.720">
    <property type="entry name" value="NAD(P)-binding Rossmann-like Domain"/>
    <property type="match status" value="1"/>
</dbReference>
<dbReference type="InterPro" id="IPR014710">
    <property type="entry name" value="RmlC-like_jellyroll"/>
</dbReference>
<dbReference type="SUPFAM" id="SSF51182">
    <property type="entry name" value="RmlC-like cupins"/>
    <property type="match status" value="1"/>
</dbReference>
<dbReference type="Pfam" id="PF14667">
    <property type="entry name" value="Polysacc_synt_C"/>
    <property type="match status" value="1"/>
</dbReference>
<dbReference type="InterPro" id="IPR011051">
    <property type="entry name" value="RmlC_Cupin_sf"/>
</dbReference>
<name>A0ABZ0L4B3_9BACL</name>
<evidence type="ECO:0000259" key="1">
    <source>
        <dbReference type="Pfam" id="PF01370"/>
    </source>
</evidence>
<dbReference type="SUPFAM" id="SSF51735">
    <property type="entry name" value="NAD(P)-binding Rossmann-fold domains"/>
    <property type="match status" value="1"/>
</dbReference>
<dbReference type="EMBL" id="CP129118">
    <property type="protein sequence ID" value="WOV86472.1"/>
    <property type="molecule type" value="Genomic_DNA"/>
</dbReference>
<dbReference type="InterPro" id="IPR001509">
    <property type="entry name" value="Epimerase_deHydtase"/>
</dbReference>
<dbReference type="RefSeq" id="WP_317965685.1">
    <property type="nucleotide sequence ID" value="NZ_CP129118.1"/>
</dbReference>